<keyword evidence="4" id="KW-0539">Nucleus</keyword>
<protein>
    <submittedName>
        <fullName evidence="7">Ribosome biogenesis protein BRX1 homolog</fullName>
    </submittedName>
</protein>
<organism evidence="7 8">
    <name type="scientific">Bathycoccus prasinos</name>
    <dbReference type="NCBI Taxonomy" id="41875"/>
    <lineage>
        <taxon>Eukaryota</taxon>
        <taxon>Viridiplantae</taxon>
        <taxon>Chlorophyta</taxon>
        <taxon>Mamiellophyceae</taxon>
        <taxon>Mamiellales</taxon>
        <taxon>Bathycoccaceae</taxon>
        <taxon>Bathycoccus</taxon>
    </lineage>
</organism>
<dbReference type="GeneID" id="19013786"/>
<dbReference type="PANTHER" id="PTHR13634">
    <property type="entry name" value="RIBOSOME BIOGENESIS PROTEIN BRIX"/>
    <property type="match status" value="1"/>
</dbReference>
<dbReference type="AlphaFoldDB" id="K8FF31"/>
<dbReference type="InterPro" id="IPR026532">
    <property type="entry name" value="BRX1"/>
</dbReference>
<accession>K8FF31</accession>
<sequence>MKNKKRKQERQARLERDDFENRIREEQTKHRHIDRTKVLLGSGGDVASDSEDEFDEAYQGQFGEVLEKEALFKPEKSKQHKEPEHTGINRKEKTLVLTSRGVVARFRHLMQDLLCLLPNAKKDAKIDSKNDKRAVVECAELRGCNNAIFFESRKRQDSYAWFAKTPEGPSIKFHVENIHTMAELKLTGNHLKFSRPSLHFDPKFDDEMHTRVIKEILVHCFATPWKHHAMKPFYDHQMSFYWEDGRVWFRNYQIVHPEGKEVRANFSSIENGVSSGGLSLTEVGPRFCLHPIKIFQGAFTGKVLYEDELFVNPNVRRADAKKKDSDVYARKVAKKQKRKAHVAMNQLKRREDDLDGFFRDDDAF</sequence>
<dbReference type="STRING" id="41875.K8FF31"/>
<evidence type="ECO:0000256" key="1">
    <source>
        <dbReference type="ARBA" id="ARBA00004604"/>
    </source>
</evidence>
<evidence type="ECO:0000313" key="7">
    <source>
        <dbReference type="EMBL" id="CCO66781.1"/>
    </source>
</evidence>
<evidence type="ECO:0000259" key="6">
    <source>
        <dbReference type="PROSITE" id="PS50833"/>
    </source>
</evidence>
<evidence type="ECO:0000256" key="2">
    <source>
        <dbReference type="ARBA" id="ARBA00006369"/>
    </source>
</evidence>
<feature type="domain" description="Brix" evidence="6">
    <location>
        <begin position="92"/>
        <end position="300"/>
    </location>
</feature>
<evidence type="ECO:0000256" key="5">
    <source>
        <dbReference type="SAM" id="MobiDB-lite"/>
    </source>
</evidence>
<evidence type="ECO:0000256" key="4">
    <source>
        <dbReference type="ARBA" id="ARBA00023242"/>
    </source>
</evidence>
<dbReference type="GO" id="GO:0019843">
    <property type="term" value="F:rRNA binding"/>
    <property type="evidence" value="ECO:0007669"/>
    <property type="project" value="InterPro"/>
</dbReference>
<dbReference type="PANTHER" id="PTHR13634:SF0">
    <property type="entry name" value="RIBOSOME BIOGENESIS PROTEIN BRX1 HOMOLOG"/>
    <property type="match status" value="1"/>
</dbReference>
<dbReference type="Proteomes" id="UP000198341">
    <property type="component" value="Chromosome 9"/>
</dbReference>
<dbReference type="SMART" id="SM00879">
    <property type="entry name" value="Brix"/>
    <property type="match status" value="1"/>
</dbReference>
<proteinExistence type="inferred from homology"/>
<dbReference type="GO" id="GO:0005730">
    <property type="term" value="C:nucleolus"/>
    <property type="evidence" value="ECO:0007669"/>
    <property type="project" value="UniProtKB-SubCell"/>
</dbReference>
<dbReference type="EMBL" id="FO082270">
    <property type="protein sequence ID" value="CCO66781.1"/>
    <property type="molecule type" value="Genomic_DNA"/>
</dbReference>
<comment type="similarity">
    <text evidence="2">Belongs to the BRX1 family.</text>
</comment>
<dbReference type="InterPro" id="IPR007109">
    <property type="entry name" value="Brix"/>
</dbReference>
<dbReference type="KEGG" id="bpg:Bathy09g02790"/>
<dbReference type="Pfam" id="PF04427">
    <property type="entry name" value="Brix"/>
    <property type="match status" value="1"/>
</dbReference>
<evidence type="ECO:0000256" key="3">
    <source>
        <dbReference type="ARBA" id="ARBA00022517"/>
    </source>
</evidence>
<dbReference type="eggNOG" id="KOG2971">
    <property type="taxonomic scope" value="Eukaryota"/>
</dbReference>
<reference evidence="7 8" key="1">
    <citation type="submission" date="2011-10" db="EMBL/GenBank/DDBJ databases">
        <authorList>
            <person name="Genoscope - CEA"/>
        </authorList>
    </citation>
    <scope>NUCLEOTIDE SEQUENCE [LARGE SCALE GENOMIC DNA]</scope>
    <source>
        <strain evidence="7 8">RCC 1105</strain>
    </source>
</reference>
<keyword evidence="3" id="KW-0690">Ribosome biogenesis</keyword>
<name>K8FF31_9CHLO</name>
<comment type="subcellular location">
    <subcellularLocation>
        <location evidence="1">Nucleus</location>
        <location evidence="1">Nucleolus</location>
    </subcellularLocation>
</comment>
<dbReference type="PROSITE" id="PS50833">
    <property type="entry name" value="BRIX"/>
    <property type="match status" value="1"/>
</dbReference>
<gene>
    <name evidence="7" type="ORF">Bathy09g02790</name>
</gene>
<dbReference type="GO" id="GO:0000027">
    <property type="term" value="P:ribosomal large subunit assembly"/>
    <property type="evidence" value="ECO:0007669"/>
    <property type="project" value="TreeGrafter"/>
</dbReference>
<feature type="region of interest" description="Disordered" evidence="5">
    <location>
        <begin position="1"/>
        <end position="36"/>
    </location>
</feature>
<dbReference type="GO" id="GO:0006364">
    <property type="term" value="P:rRNA processing"/>
    <property type="evidence" value="ECO:0007669"/>
    <property type="project" value="InterPro"/>
</dbReference>
<dbReference type="RefSeq" id="XP_007511221.1">
    <property type="nucleotide sequence ID" value="XM_007511159.1"/>
</dbReference>
<dbReference type="SUPFAM" id="SSF52954">
    <property type="entry name" value="Class II aaRS ABD-related"/>
    <property type="match status" value="1"/>
</dbReference>
<keyword evidence="8" id="KW-1185">Reference proteome</keyword>
<dbReference type="OrthoDB" id="1638493at2759"/>
<feature type="compositionally biased region" description="Basic and acidic residues" evidence="5">
    <location>
        <begin position="9"/>
        <end position="28"/>
    </location>
</feature>
<evidence type="ECO:0000313" key="8">
    <source>
        <dbReference type="Proteomes" id="UP000198341"/>
    </source>
</evidence>